<reference evidence="3 4" key="1">
    <citation type="submission" date="2017-11" db="EMBL/GenBank/DDBJ databases">
        <title>Biodiversity and function of Thalassospira species in the particle-attached aromatic-hydrocarbon-degrading consortia from the surface seawater of the China South Sea.</title>
        <authorList>
            <person name="Dong C."/>
            <person name="Liu R."/>
            <person name="Shao Z."/>
        </authorList>
    </citation>
    <scope>NUCLEOTIDE SEQUENCE [LARGE SCALE GENOMIC DNA]</scope>
    <source>
        <strain evidence="3 4">139Z-12</strain>
    </source>
</reference>
<dbReference type="InterPro" id="IPR001296">
    <property type="entry name" value="Glyco_trans_1"/>
</dbReference>
<evidence type="ECO:0000313" key="2">
    <source>
        <dbReference type="EMBL" id="MBN8195917.1"/>
    </source>
</evidence>
<evidence type="ECO:0000313" key="4">
    <source>
        <dbReference type="Proteomes" id="UP000233365"/>
    </source>
</evidence>
<reference evidence="2" key="2">
    <citation type="submission" date="2020-12" db="EMBL/GenBank/DDBJ databases">
        <title>Oil enriched cultivation method for isolating marine PHA-producing bacteria.</title>
        <authorList>
            <person name="Zheng W."/>
            <person name="Yu S."/>
            <person name="Huang Y."/>
        </authorList>
    </citation>
    <scope>NUCLEOTIDE SEQUENCE</scope>
    <source>
        <strain evidence="2">SY-2-3</strain>
    </source>
</reference>
<comment type="caution">
    <text evidence="2">The sequence shown here is derived from an EMBL/GenBank/DDBJ whole genome shotgun (WGS) entry which is preliminary data.</text>
</comment>
<organism evidence="2 5">
    <name type="scientific">Thalassospira povalilytica</name>
    <dbReference type="NCBI Taxonomy" id="732237"/>
    <lineage>
        <taxon>Bacteria</taxon>
        <taxon>Pseudomonadati</taxon>
        <taxon>Pseudomonadota</taxon>
        <taxon>Alphaproteobacteria</taxon>
        <taxon>Rhodospirillales</taxon>
        <taxon>Thalassospiraceae</taxon>
        <taxon>Thalassospira</taxon>
    </lineage>
</organism>
<name>A0A8I1M667_9PROT</name>
<sequence length="371" mass="40911">MKIKDALRAGKIGCQALPWRLAAACGLWQGGGAPVKFVSEKVNWAIQTVGENIGWHLNNKMPGSFEMTSVPYKNCHRVVHFGSQYMWLAWQKHMPIGNKYVVSFFHGKPEDGPDVAAHIDQFVASSDLISTVITGSSIVAKRLASWGIPESKVCLIPIGVDTRKFVPPSEAERLAARQKFGVKDGEIVIGSFQKDGVGWGDGMDPKLIKGPDRLVEVVSQLAKDLPIKVFLTGPARGYVKRGLENSGVEYIHRYPKDHSGLIECYHALDMYFMTSREEGGPMGLTESMACGVPVVSTAVGMAPDLLTGNMTKGLIVNYTAETFADAARRFLDDQDLIETLKSESYNKVQKVDWQHVADAHWEKVYSKLVSR</sequence>
<accession>A0A8I1M667</accession>
<proteinExistence type="predicted"/>
<dbReference type="Proteomes" id="UP000664405">
    <property type="component" value="Unassembled WGS sequence"/>
</dbReference>
<dbReference type="CDD" id="cd03801">
    <property type="entry name" value="GT4_PimA-like"/>
    <property type="match status" value="1"/>
</dbReference>
<evidence type="ECO:0000313" key="3">
    <source>
        <dbReference type="EMBL" id="PKR52364.1"/>
    </source>
</evidence>
<evidence type="ECO:0000259" key="1">
    <source>
        <dbReference type="Pfam" id="PF00534"/>
    </source>
</evidence>
<dbReference type="Pfam" id="PF00534">
    <property type="entry name" value="Glycos_transf_1"/>
    <property type="match status" value="1"/>
</dbReference>
<dbReference type="EMBL" id="JAEKJW010000001">
    <property type="protein sequence ID" value="MBN8195917.1"/>
    <property type="molecule type" value="Genomic_DNA"/>
</dbReference>
<keyword evidence="4" id="KW-1185">Reference proteome</keyword>
<dbReference type="GO" id="GO:0016757">
    <property type="term" value="F:glycosyltransferase activity"/>
    <property type="evidence" value="ECO:0007669"/>
    <property type="project" value="InterPro"/>
</dbReference>
<dbReference type="PANTHER" id="PTHR12526">
    <property type="entry name" value="GLYCOSYLTRANSFERASE"/>
    <property type="match status" value="1"/>
</dbReference>
<dbReference type="Proteomes" id="UP000233365">
    <property type="component" value="Unassembled WGS sequence"/>
</dbReference>
<evidence type="ECO:0000313" key="5">
    <source>
        <dbReference type="Proteomes" id="UP000664405"/>
    </source>
</evidence>
<dbReference type="SUPFAM" id="SSF53756">
    <property type="entry name" value="UDP-Glycosyltransferase/glycogen phosphorylase"/>
    <property type="match status" value="1"/>
</dbReference>
<gene>
    <name evidence="3" type="ORF">CU041_01795</name>
    <name evidence="2" type="ORF">JF547_05490</name>
</gene>
<protein>
    <submittedName>
        <fullName evidence="2">Glycosyltransferase family 4 protein</fullName>
    </submittedName>
</protein>
<dbReference type="AlphaFoldDB" id="A0A8I1M667"/>
<keyword evidence="2" id="KW-0808">Transferase</keyword>
<feature type="domain" description="Glycosyl transferase family 1" evidence="1">
    <location>
        <begin position="209"/>
        <end position="345"/>
    </location>
</feature>
<dbReference type="RefSeq" id="WP_101245544.1">
    <property type="nucleotide sequence ID" value="NZ_JAEKJW010000001.1"/>
</dbReference>
<dbReference type="Gene3D" id="3.40.50.2000">
    <property type="entry name" value="Glycogen Phosphorylase B"/>
    <property type="match status" value="2"/>
</dbReference>
<dbReference type="EMBL" id="PGTS01000001">
    <property type="protein sequence ID" value="PKR52364.1"/>
    <property type="molecule type" value="Genomic_DNA"/>
</dbReference>